<feature type="domain" description="ABC transmembrane type-1" evidence="7">
    <location>
        <begin position="19"/>
        <end position="300"/>
    </location>
</feature>
<comment type="subcellular location">
    <subcellularLocation>
        <location evidence="1">Cell membrane</location>
        <topology evidence="1">Multi-pass membrane protein</topology>
    </subcellularLocation>
</comment>
<dbReference type="GO" id="GO:0015421">
    <property type="term" value="F:ABC-type oligopeptide transporter activity"/>
    <property type="evidence" value="ECO:0007669"/>
    <property type="project" value="TreeGrafter"/>
</dbReference>
<evidence type="ECO:0000256" key="2">
    <source>
        <dbReference type="ARBA" id="ARBA00022692"/>
    </source>
</evidence>
<dbReference type="PANTHER" id="PTHR43394">
    <property type="entry name" value="ATP-DEPENDENT PERMEASE MDL1, MITOCHONDRIAL"/>
    <property type="match status" value="1"/>
</dbReference>
<dbReference type="SUPFAM" id="SSF52540">
    <property type="entry name" value="P-loop containing nucleoside triphosphate hydrolases"/>
    <property type="match status" value="1"/>
</dbReference>
<dbReference type="GO" id="GO:0016887">
    <property type="term" value="F:ATP hydrolysis activity"/>
    <property type="evidence" value="ECO:0007669"/>
    <property type="project" value="InterPro"/>
</dbReference>
<dbReference type="InterPro" id="IPR036640">
    <property type="entry name" value="ABC1_TM_sf"/>
</dbReference>
<keyword evidence="8" id="KW-0547">Nucleotide-binding</keyword>
<evidence type="ECO:0000313" key="9">
    <source>
        <dbReference type="Proteomes" id="UP000292003"/>
    </source>
</evidence>
<keyword evidence="4 5" id="KW-0472">Membrane</keyword>
<dbReference type="Pfam" id="PF00005">
    <property type="entry name" value="ABC_tran"/>
    <property type="match status" value="1"/>
</dbReference>
<dbReference type="InterPro" id="IPR011527">
    <property type="entry name" value="ABC1_TM_dom"/>
</dbReference>
<dbReference type="RefSeq" id="WP_130474501.1">
    <property type="nucleotide sequence ID" value="NZ_SFCC01000003.1"/>
</dbReference>
<dbReference type="SUPFAM" id="SSF90123">
    <property type="entry name" value="ABC transporter transmembrane region"/>
    <property type="match status" value="1"/>
</dbReference>
<dbReference type="OrthoDB" id="4966664at2"/>
<organism evidence="8 9">
    <name type="scientific">Amycolatopsis suaedae</name>
    <dbReference type="NCBI Taxonomy" id="2510978"/>
    <lineage>
        <taxon>Bacteria</taxon>
        <taxon>Bacillati</taxon>
        <taxon>Actinomycetota</taxon>
        <taxon>Actinomycetes</taxon>
        <taxon>Pseudonocardiales</taxon>
        <taxon>Pseudonocardiaceae</taxon>
        <taxon>Amycolatopsis</taxon>
    </lineage>
</organism>
<reference evidence="8 9" key="1">
    <citation type="submission" date="2019-02" db="EMBL/GenBank/DDBJ databases">
        <title>Draft genome sequence of Amycolatopsis sp. 8-3EHSu isolated from roots of Suaeda maritima.</title>
        <authorList>
            <person name="Duangmal K."/>
            <person name="Chantavorakit T."/>
        </authorList>
    </citation>
    <scope>NUCLEOTIDE SEQUENCE [LARGE SCALE GENOMIC DNA]</scope>
    <source>
        <strain evidence="8 9">8-3EHSu</strain>
    </source>
</reference>
<keyword evidence="8" id="KW-0067">ATP-binding</keyword>
<evidence type="ECO:0000256" key="5">
    <source>
        <dbReference type="SAM" id="Phobius"/>
    </source>
</evidence>
<feature type="transmembrane region" description="Helical" evidence="5">
    <location>
        <begin position="157"/>
        <end position="176"/>
    </location>
</feature>
<dbReference type="PANTHER" id="PTHR43394:SF1">
    <property type="entry name" value="ATP-BINDING CASSETTE SUB-FAMILY B MEMBER 10, MITOCHONDRIAL"/>
    <property type="match status" value="1"/>
</dbReference>
<keyword evidence="9" id="KW-1185">Reference proteome</keyword>
<evidence type="ECO:0000259" key="6">
    <source>
        <dbReference type="PROSITE" id="PS50893"/>
    </source>
</evidence>
<dbReference type="PROSITE" id="PS50929">
    <property type="entry name" value="ABC_TM1F"/>
    <property type="match status" value="1"/>
</dbReference>
<evidence type="ECO:0000256" key="3">
    <source>
        <dbReference type="ARBA" id="ARBA00022989"/>
    </source>
</evidence>
<dbReference type="Gene3D" id="3.40.50.300">
    <property type="entry name" value="P-loop containing nucleotide triphosphate hydrolases"/>
    <property type="match status" value="1"/>
</dbReference>
<feature type="transmembrane region" description="Helical" evidence="5">
    <location>
        <begin position="57"/>
        <end position="77"/>
    </location>
</feature>
<dbReference type="InterPro" id="IPR027417">
    <property type="entry name" value="P-loop_NTPase"/>
</dbReference>
<evidence type="ECO:0000256" key="1">
    <source>
        <dbReference type="ARBA" id="ARBA00004651"/>
    </source>
</evidence>
<proteinExistence type="predicted"/>
<evidence type="ECO:0000256" key="4">
    <source>
        <dbReference type="ARBA" id="ARBA00023136"/>
    </source>
</evidence>
<accession>A0A4Q7JCE5</accession>
<feature type="transmembrane region" description="Helical" evidence="5">
    <location>
        <begin position="132"/>
        <end position="151"/>
    </location>
</feature>
<feature type="domain" description="ABC transporter" evidence="6">
    <location>
        <begin position="328"/>
        <end position="553"/>
    </location>
</feature>
<dbReference type="GO" id="GO:0005886">
    <property type="term" value="C:plasma membrane"/>
    <property type="evidence" value="ECO:0007669"/>
    <property type="project" value="UniProtKB-SubCell"/>
</dbReference>
<dbReference type="PROSITE" id="PS00211">
    <property type="entry name" value="ABC_TRANSPORTER_1"/>
    <property type="match status" value="1"/>
</dbReference>
<sequence>MSGRDVMRDAITGQRKHLVLASVLAASHQGCEALVPVVIGVVVDSAVATGSLGDLLLWLGILAGLFVALSNSFRFGLRAAETASERAAHGLRLRLTERILDPRGGAEAGHLPGELVNIAGEDAKRVGWLNGVIPFGIAAVGGIVVSAVVLLTMSLPLGALVLLGVPPLLWLGHLIGKPIERRSGAEQERAAHASGVAADLVSGLRVLKGIGAEPAAVRRYRTTSQDSLRATLRAARAHAWHDGAVLALTGLFIAVVALVGGNLAMNGQITIGNLVTAVGLAQFLLGPLRVLGWANGDLAQARASAARVATVLAAEPAVASGTGRPARPVASSLAVSGLRHGTLDGVDLTVAAGEVVGVVTPDPATATALLDCLAREAEPAAGSVSLDGADVSTMDIAAYREAVLVAAHDADLFSGTLLDNVGAAADHAMVAAAADEVAGALPDGVHTELSERGRSLSGGQRQRVALARALAAGAPVLVVHEPTTAVDTVTEAAIAGRLRDVRAGRTTVLVTTSPALLTAADRVILIENGRVTASGTHAELVRDRPAYREVVLA</sequence>
<protein>
    <submittedName>
        <fullName evidence="8">ABC transporter ATP-binding protein</fullName>
    </submittedName>
</protein>
<dbReference type="CDD" id="cd07346">
    <property type="entry name" value="ABC_6TM_exporters"/>
    <property type="match status" value="1"/>
</dbReference>
<dbReference type="InterPro" id="IPR039421">
    <property type="entry name" value="Type_1_exporter"/>
</dbReference>
<dbReference type="PROSITE" id="PS50893">
    <property type="entry name" value="ABC_TRANSPORTER_2"/>
    <property type="match status" value="1"/>
</dbReference>
<dbReference type="GO" id="GO:0005524">
    <property type="term" value="F:ATP binding"/>
    <property type="evidence" value="ECO:0007669"/>
    <property type="project" value="UniProtKB-KW"/>
</dbReference>
<keyword evidence="3 5" id="KW-1133">Transmembrane helix</keyword>
<feature type="transmembrane region" description="Helical" evidence="5">
    <location>
        <begin position="243"/>
        <end position="265"/>
    </location>
</feature>
<dbReference type="Pfam" id="PF00664">
    <property type="entry name" value="ABC_membrane"/>
    <property type="match status" value="1"/>
</dbReference>
<dbReference type="InterPro" id="IPR003439">
    <property type="entry name" value="ABC_transporter-like_ATP-bd"/>
</dbReference>
<evidence type="ECO:0000259" key="7">
    <source>
        <dbReference type="PROSITE" id="PS50929"/>
    </source>
</evidence>
<comment type="caution">
    <text evidence="8">The sequence shown here is derived from an EMBL/GenBank/DDBJ whole genome shotgun (WGS) entry which is preliminary data.</text>
</comment>
<dbReference type="AlphaFoldDB" id="A0A4Q7JCE5"/>
<evidence type="ECO:0000313" key="8">
    <source>
        <dbReference type="EMBL" id="RZQ64702.1"/>
    </source>
</evidence>
<name>A0A4Q7JCE5_9PSEU</name>
<dbReference type="Gene3D" id="1.20.1560.10">
    <property type="entry name" value="ABC transporter type 1, transmembrane domain"/>
    <property type="match status" value="1"/>
</dbReference>
<dbReference type="EMBL" id="SFCC01000003">
    <property type="protein sequence ID" value="RZQ64702.1"/>
    <property type="molecule type" value="Genomic_DNA"/>
</dbReference>
<dbReference type="Proteomes" id="UP000292003">
    <property type="component" value="Unassembled WGS sequence"/>
</dbReference>
<gene>
    <name evidence="8" type="ORF">EWH70_07355</name>
</gene>
<keyword evidence="2 5" id="KW-0812">Transmembrane</keyword>
<dbReference type="InterPro" id="IPR017871">
    <property type="entry name" value="ABC_transporter-like_CS"/>
</dbReference>